<dbReference type="RefSeq" id="WP_315624847.1">
    <property type="nucleotide sequence ID" value="NZ_JAUHMF010000001.1"/>
</dbReference>
<keyword evidence="1" id="KW-0732">Signal</keyword>
<dbReference type="InterPro" id="IPR050490">
    <property type="entry name" value="Bact_solute-bd_prot1"/>
</dbReference>
<feature type="domain" description="DUF3502" evidence="2">
    <location>
        <begin position="437"/>
        <end position="503"/>
    </location>
</feature>
<evidence type="ECO:0000313" key="3">
    <source>
        <dbReference type="EMBL" id="MDT8898202.1"/>
    </source>
</evidence>
<dbReference type="Gene3D" id="3.40.190.10">
    <property type="entry name" value="Periplasmic binding protein-like II"/>
    <property type="match status" value="2"/>
</dbReference>
<sequence length="507" mass="55751">MNKKPAWLSFVGLLVIVSLLFSACSPGQKPPASSSPTEAPAEIHFAFLSFNKIPETDALASVEEAINAITVPKINATVKLHPFSVTDYAQQVTLLLQSGEGLDVYHTLGDLPQRVANNEFIDISTMIDQYAPETKALVGDDFLKTATLHGKLYGIPAYKGMAMAPQLVYRADIMEEIGVDPATIKSVYDLTEVFAKVKAKYPDMIPLVPVQTGNIGLITLLMSTQYKVDFLGDSYFTPVAVLIGDDMHVVNFYETQAFRDIVNLAREWYEKGYVLKDAATTTSNVLEFMSAGKAFAYIAAYAGNQAYTQISAQTGQPIRMVRLAQPYLSSTSVNALTWGVSTISKHPEAALKFINLLFTDKDVINLVIYGIEGRDYVKIDEYHVKYPEGKDASTVPYTAQLSCGIVGNQFIQYQMEGTDMDDLKLMEYELKHSAMSPAMGFTFDGSSVVNEYSAVVNVINEYVPGLTTGSMDPAEIPNFLEKLKSAGIEKIVAAKQQQLDEWLSTQK</sequence>
<organism evidence="3 4">
    <name type="scientific">Thermanaerothrix solaris</name>
    <dbReference type="NCBI Taxonomy" id="3058434"/>
    <lineage>
        <taxon>Bacteria</taxon>
        <taxon>Bacillati</taxon>
        <taxon>Chloroflexota</taxon>
        <taxon>Anaerolineae</taxon>
        <taxon>Anaerolineales</taxon>
        <taxon>Anaerolineaceae</taxon>
        <taxon>Thermanaerothrix</taxon>
    </lineage>
</organism>
<dbReference type="EMBL" id="JAUHMF010000001">
    <property type="protein sequence ID" value="MDT8898202.1"/>
    <property type="molecule type" value="Genomic_DNA"/>
</dbReference>
<protein>
    <submittedName>
        <fullName evidence="3">ABC transporter substrate-binding protein</fullName>
    </submittedName>
</protein>
<dbReference type="PANTHER" id="PTHR43649">
    <property type="entry name" value="ARABINOSE-BINDING PROTEIN-RELATED"/>
    <property type="match status" value="1"/>
</dbReference>
<gene>
    <name evidence="3" type="ORF">QYE77_07965</name>
</gene>
<accession>A0ABU3NQ81</accession>
<comment type="caution">
    <text evidence="3">The sequence shown here is derived from an EMBL/GenBank/DDBJ whole genome shotgun (WGS) entry which is preliminary data.</text>
</comment>
<proteinExistence type="predicted"/>
<feature type="signal peptide" evidence="1">
    <location>
        <begin position="1"/>
        <end position="23"/>
    </location>
</feature>
<dbReference type="PANTHER" id="PTHR43649:SF12">
    <property type="entry name" value="DIACETYLCHITOBIOSE BINDING PROTEIN DASA"/>
    <property type="match status" value="1"/>
</dbReference>
<name>A0ABU3NQ81_9CHLR</name>
<keyword evidence="4" id="KW-1185">Reference proteome</keyword>
<reference evidence="3 4" key="1">
    <citation type="submission" date="2023-07" db="EMBL/GenBank/DDBJ databases">
        <title>Novel species of Thermanaerothrix with wide hydrolytic capabilities.</title>
        <authorList>
            <person name="Zayulina K.S."/>
            <person name="Podosokorskaya O.A."/>
            <person name="Elcheninov A.G."/>
        </authorList>
    </citation>
    <scope>NUCLEOTIDE SEQUENCE [LARGE SCALE GENOMIC DNA]</scope>
    <source>
        <strain evidence="3 4">4228-RoL</strain>
    </source>
</reference>
<dbReference type="SUPFAM" id="SSF53850">
    <property type="entry name" value="Periplasmic binding protein-like II"/>
    <property type="match status" value="1"/>
</dbReference>
<evidence type="ECO:0000313" key="4">
    <source>
        <dbReference type="Proteomes" id="UP001254165"/>
    </source>
</evidence>
<feature type="chain" id="PRO_5047297940" evidence="1">
    <location>
        <begin position="24"/>
        <end position="507"/>
    </location>
</feature>
<evidence type="ECO:0000259" key="2">
    <source>
        <dbReference type="Pfam" id="PF12010"/>
    </source>
</evidence>
<dbReference type="Pfam" id="PF12010">
    <property type="entry name" value="DUF3502"/>
    <property type="match status" value="1"/>
</dbReference>
<dbReference type="Proteomes" id="UP001254165">
    <property type="component" value="Unassembled WGS sequence"/>
</dbReference>
<evidence type="ECO:0000256" key="1">
    <source>
        <dbReference type="SAM" id="SignalP"/>
    </source>
</evidence>
<dbReference type="Pfam" id="PF13416">
    <property type="entry name" value="SBP_bac_8"/>
    <property type="match status" value="1"/>
</dbReference>
<dbReference type="InterPro" id="IPR022627">
    <property type="entry name" value="DUF3502"/>
</dbReference>
<dbReference type="PROSITE" id="PS51257">
    <property type="entry name" value="PROKAR_LIPOPROTEIN"/>
    <property type="match status" value="1"/>
</dbReference>
<dbReference type="InterPro" id="IPR006059">
    <property type="entry name" value="SBP"/>
</dbReference>